<dbReference type="PROSITE" id="PS50011">
    <property type="entry name" value="PROTEIN_KINASE_DOM"/>
    <property type="match status" value="1"/>
</dbReference>
<dbReference type="GO" id="GO:0005524">
    <property type="term" value="F:ATP binding"/>
    <property type="evidence" value="ECO:0007669"/>
    <property type="project" value="InterPro"/>
</dbReference>
<keyword evidence="2" id="KW-1185">Reference proteome</keyword>
<name>A0A915PCX6_9BILA</name>
<dbReference type="InterPro" id="IPR000719">
    <property type="entry name" value="Prot_kinase_dom"/>
</dbReference>
<dbReference type="Proteomes" id="UP000887581">
    <property type="component" value="Unplaced"/>
</dbReference>
<dbReference type="InterPro" id="IPR050235">
    <property type="entry name" value="CK1_Ser-Thr_kinase"/>
</dbReference>
<dbReference type="WBParaSite" id="sdigi.contig105.g4425.t1">
    <property type="protein sequence ID" value="sdigi.contig105.g4425.t1"/>
    <property type="gene ID" value="sdigi.contig105.g4425"/>
</dbReference>
<evidence type="ECO:0000259" key="1">
    <source>
        <dbReference type="PROSITE" id="PS50011"/>
    </source>
</evidence>
<organism evidence="2 3">
    <name type="scientific">Setaria digitata</name>
    <dbReference type="NCBI Taxonomy" id="48799"/>
    <lineage>
        <taxon>Eukaryota</taxon>
        <taxon>Metazoa</taxon>
        <taxon>Ecdysozoa</taxon>
        <taxon>Nematoda</taxon>
        <taxon>Chromadorea</taxon>
        <taxon>Rhabditida</taxon>
        <taxon>Spirurina</taxon>
        <taxon>Spiruromorpha</taxon>
        <taxon>Filarioidea</taxon>
        <taxon>Setariidae</taxon>
        <taxon>Setaria</taxon>
    </lineage>
</organism>
<dbReference type="PANTHER" id="PTHR11909">
    <property type="entry name" value="CASEIN KINASE-RELATED"/>
    <property type="match status" value="1"/>
</dbReference>
<evidence type="ECO:0000313" key="2">
    <source>
        <dbReference type="Proteomes" id="UP000887581"/>
    </source>
</evidence>
<dbReference type="GO" id="GO:0004672">
    <property type="term" value="F:protein kinase activity"/>
    <property type="evidence" value="ECO:0007669"/>
    <property type="project" value="InterPro"/>
</dbReference>
<dbReference type="Gene3D" id="1.10.510.10">
    <property type="entry name" value="Transferase(Phosphotransferase) domain 1"/>
    <property type="match status" value="1"/>
</dbReference>
<sequence length="278" mass="32267">MSDEQFNALSILRPGRTFVHCGQKYKVLKQIWLGPFSEVMVVREVNTNEQFAMKIEKTKDPQKSVLKLDVFVLREFEKTKMLGIPQLIGQGRTREIKYLIMQLLGPDLGKLRRSLPGKKFNLTTALRLSLQTLDRIETLHNTGWLSRDIKANNFAIGLKNDSQTVYIIDFGFARRFRDRDGNFYQPRSSAALMGSIYYSSLAAHAFKDQCRKDDIESWFYMVCEFIKGLLPWANADPRDDYMLIGEWKRYARGSGRYELLKGVPEEFDKILEIIDNTN</sequence>
<dbReference type="SMART" id="SM00220">
    <property type="entry name" value="S_TKc"/>
    <property type="match status" value="1"/>
</dbReference>
<dbReference type="AlphaFoldDB" id="A0A915PCX6"/>
<dbReference type="SUPFAM" id="SSF56112">
    <property type="entry name" value="Protein kinase-like (PK-like)"/>
    <property type="match status" value="1"/>
</dbReference>
<dbReference type="InterPro" id="IPR011009">
    <property type="entry name" value="Kinase-like_dom_sf"/>
</dbReference>
<accession>A0A915PCX6</accession>
<dbReference type="Pfam" id="PF00069">
    <property type="entry name" value="Pkinase"/>
    <property type="match status" value="1"/>
</dbReference>
<proteinExistence type="predicted"/>
<evidence type="ECO:0000313" key="3">
    <source>
        <dbReference type="WBParaSite" id="sdigi.contig105.g4425.t1"/>
    </source>
</evidence>
<reference evidence="3" key="1">
    <citation type="submission" date="2022-11" db="UniProtKB">
        <authorList>
            <consortium name="WormBaseParasite"/>
        </authorList>
    </citation>
    <scope>IDENTIFICATION</scope>
</reference>
<feature type="domain" description="Protein kinase" evidence="1">
    <location>
        <begin position="25"/>
        <end position="278"/>
    </location>
</feature>
<protein>
    <submittedName>
        <fullName evidence="3">Protein kinase domain-containing protein</fullName>
    </submittedName>
</protein>